<proteinExistence type="predicted"/>
<accession>A0A8B8PJV0</accession>
<organism evidence="2 3">
    <name type="scientific">Rhodamnia argentea</name>
    <dbReference type="NCBI Taxonomy" id="178133"/>
    <lineage>
        <taxon>Eukaryota</taxon>
        <taxon>Viridiplantae</taxon>
        <taxon>Streptophyta</taxon>
        <taxon>Embryophyta</taxon>
        <taxon>Tracheophyta</taxon>
        <taxon>Spermatophyta</taxon>
        <taxon>Magnoliopsida</taxon>
        <taxon>eudicotyledons</taxon>
        <taxon>Gunneridae</taxon>
        <taxon>Pentapetalae</taxon>
        <taxon>rosids</taxon>
        <taxon>malvids</taxon>
        <taxon>Myrtales</taxon>
        <taxon>Myrtaceae</taxon>
        <taxon>Myrtoideae</taxon>
        <taxon>Myrteae</taxon>
        <taxon>Australasian group</taxon>
        <taxon>Rhodamnia</taxon>
    </lineage>
</organism>
<dbReference type="Gene3D" id="3.90.1720.10">
    <property type="entry name" value="endopeptidase domain like (from Nostoc punctiforme)"/>
    <property type="match status" value="1"/>
</dbReference>
<dbReference type="KEGG" id="rarg:115743836"/>
<dbReference type="PANTHER" id="PTHR46137:SF14">
    <property type="entry name" value="LRAT DOMAIN-CONTAINING PROTEIN"/>
    <property type="match status" value="1"/>
</dbReference>
<reference evidence="2" key="1">
    <citation type="submission" date="2025-05" db="UniProtKB">
        <authorList>
            <consortium name="RefSeq"/>
        </authorList>
    </citation>
    <scope>NUCLEOTIDE SEQUENCE [LARGE SCALE GENOMIC DNA]</scope>
</reference>
<dbReference type="InterPro" id="IPR007053">
    <property type="entry name" value="LRAT_dom"/>
</dbReference>
<evidence type="ECO:0000313" key="3">
    <source>
        <dbReference type="RefSeq" id="XP_030534677.1"/>
    </source>
</evidence>
<name>A0A8B8PJV0_9MYRT</name>
<dbReference type="PROSITE" id="PS51934">
    <property type="entry name" value="LRAT"/>
    <property type="match status" value="1"/>
</dbReference>
<dbReference type="Pfam" id="PF04970">
    <property type="entry name" value="LRAT"/>
    <property type="match status" value="1"/>
</dbReference>
<keyword evidence="2" id="KW-1185">Reference proteome</keyword>
<sequence>MMNKIRTEVEDGMKLIWKKVDPKDLKPGDHIYAYKRYGSYSHHGIYVGDGYVIHFTRTEIKEAILPFSRVEPETVPPCPECGYQENTGRGVIKTCLNCFRRGHKKLHSIHYFMYGVPQVGLLLKKSGTCSTLSCTRSPGQVVEVAYELLKSNGFGKYDLTSKNCEHFATYCKTGVPASVQTAFYERLMKFGK</sequence>
<gene>
    <name evidence="3" type="primary">LOC115743836</name>
</gene>
<reference evidence="3" key="2">
    <citation type="submission" date="2025-08" db="UniProtKB">
        <authorList>
            <consortium name="RefSeq"/>
        </authorList>
    </citation>
    <scope>IDENTIFICATION</scope>
    <source>
        <tissue evidence="3">Leaf</tissue>
    </source>
</reference>
<evidence type="ECO:0000259" key="1">
    <source>
        <dbReference type="PROSITE" id="PS51934"/>
    </source>
</evidence>
<dbReference type="AlphaFoldDB" id="A0A8B8PJV0"/>
<dbReference type="RefSeq" id="XP_030534677.1">
    <property type="nucleotide sequence ID" value="XM_030678817.2"/>
</dbReference>
<dbReference type="PANTHER" id="PTHR46137">
    <property type="entry name" value="OS05G0310600 PROTEIN"/>
    <property type="match status" value="1"/>
</dbReference>
<dbReference type="GeneID" id="115743836"/>
<dbReference type="SUPFAM" id="SSF54001">
    <property type="entry name" value="Cysteine proteinases"/>
    <property type="match status" value="1"/>
</dbReference>
<dbReference type="Proteomes" id="UP000827889">
    <property type="component" value="Chromosome 1"/>
</dbReference>
<evidence type="ECO:0000313" key="2">
    <source>
        <dbReference type="Proteomes" id="UP000827889"/>
    </source>
</evidence>
<feature type="domain" description="LRAT" evidence="1">
    <location>
        <begin position="32"/>
        <end position="180"/>
    </location>
</feature>
<protein>
    <submittedName>
        <fullName evidence="3">Protein LEAD-SENSITIVE 1-like</fullName>
    </submittedName>
</protein>
<dbReference type="InterPro" id="IPR038765">
    <property type="entry name" value="Papain-like_cys_pep_sf"/>
</dbReference>
<dbReference type="OrthoDB" id="421951at2759"/>